<dbReference type="RefSeq" id="WP_190942606.1">
    <property type="nucleotide sequence ID" value="NZ_JACJSI010000045.1"/>
</dbReference>
<dbReference type="InterPro" id="IPR013096">
    <property type="entry name" value="Cupin_2"/>
</dbReference>
<dbReference type="InterPro" id="IPR014710">
    <property type="entry name" value="RmlC-like_jellyroll"/>
</dbReference>
<dbReference type="SUPFAM" id="SSF51182">
    <property type="entry name" value="RmlC-like cupins"/>
    <property type="match status" value="1"/>
</dbReference>
<dbReference type="Pfam" id="PF07883">
    <property type="entry name" value="Cupin_2"/>
    <property type="match status" value="1"/>
</dbReference>
<dbReference type="InterPro" id="IPR011051">
    <property type="entry name" value="RmlC_Cupin_sf"/>
</dbReference>
<dbReference type="InterPro" id="IPR051610">
    <property type="entry name" value="GPI/OXD"/>
</dbReference>
<feature type="domain" description="Cupin type-2" evidence="2">
    <location>
        <begin position="50"/>
        <end position="125"/>
    </location>
</feature>
<evidence type="ECO:0000259" key="2">
    <source>
        <dbReference type="Pfam" id="PF07883"/>
    </source>
</evidence>
<protein>
    <submittedName>
        <fullName evidence="3">Cupin domain-containing protein</fullName>
    </submittedName>
</protein>
<keyword evidence="1" id="KW-0479">Metal-binding</keyword>
<name>A0ABR8DSX5_9NOSO</name>
<dbReference type="Proteomes" id="UP000623440">
    <property type="component" value="Unassembled WGS sequence"/>
</dbReference>
<gene>
    <name evidence="3" type="ORF">H6G97_21075</name>
</gene>
<evidence type="ECO:0000313" key="4">
    <source>
        <dbReference type="Proteomes" id="UP000623440"/>
    </source>
</evidence>
<accession>A0ABR8DSX5</accession>
<sequence length="163" mass="18324">MTNKKSLILRAKQIADSMQTFSHPWNANSEISGIYMGRTVGLKRTGVNFAVIPAGKESFVYHSHHCEEEWIYILSGRAMPAAGYAYAEIDGEEFEVFPGDFMAFPTPSVAHHLRNVGDENLVYLMRGENLDVEIADFPHLGKRMVRRGDSVEIFDQKDALPFG</sequence>
<organism evidence="3 4">
    <name type="scientific">Nostoc flagelliforme FACHB-838</name>
    <dbReference type="NCBI Taxonomy" id="2692904"/>
    <lineage>
        <taxon>Bacteria</taxon>
        <taxon>Bacillati</taxon>
        <taxon>Cyanobacteriota</taxon>
        <taxon>Cyanophyceae</taxon>
        <taxon>Nostocales</taxon>
        <taxon>Nostocaceae</taxon>
        <taxon>Nostoc</taxon>
    </lineage>
</organism>
<keyword evidence="4" id="KW-1185">Reference proteome</keyword>
<comment type="caution">
    <text evidence="3">The sequence shown here is derived from an EMBL/GenBank/DDBJ whole genome shotgun (WGS) entry which is preliminary data.</text>
</comment>
<reference evidence="3 4" key="1">
    <citation type="journal article" date="2020" name="ISME J.">
        <title>Comparative genomics reveals insights into cyanobacterial evolution and habitat adaptation.</title>
        <authorList>
            <person name="Chen M.Y."/>
            <person name="Teng W.K."/>
            <person name="Zhao L."/>
            <person name="Hu C.X."/>
            <person name="Zhou Y.K."/>
            <person name="Han B.P."/>
            <person name="Song L.R."/>
            <person name="Shu W.S."/>
        </authorList>
    </citation>
    <scope>NUCLEOTIDE SEQUENCE [LARGE SCALE GENOMIC DNA]</scope>
    <source>
        <strain evidence="3 4">FACHB-838</strain>
    </source>
</reference>
<dbReference type="Gene3D" id="2.60.120.10">
    <property type="entry name" value="Jelly Rolls"/>
    <property type="match status" value="1"/>
</dbReference>
<dbReference type="PANTHER" id="PTHR35848">
    <property type="entry name" value="OXALATE-BINDING PROTEIN"/>
    <property type="match status" value="1"/>
</dbReference>
<dbReference type="EMBL" id="JACJSI010000045">
    <property type="protein sequence ID" value="MBD2531942.1"/>
    <property type="molecule type" value="Genomic_DNA"/>
</dbReference>
<dbReference type="CDD" id="cd02224">
    <property type="entry name" value="cupin_SPO2919-like"/>
    <property type="match status" value="1"/>
</dbReference>
<evidence type="ECO:0000256" key="1">
    <source>
        <dbReference type="ARBA" id="ARBA00022723"/>
    </source>
</evidence>
<proteinExistence type="predicted"/>
<evidence type="ECO:0000313" key="3">
    <source>
        <dbReference type="EMBL" id="MBD2531942.1"/>
    </source>
</evidence>
<dbReference type="PANTHER" id="PTHR35848:SF6">
    <property type="entry name" value="CUPIN TYPE-2 DOMAIN-CONTAINING PROTEIN"/>
    <property type="match status" value="1"/>
</dbReference>